<gene>
    <name evidence="1" type="ORF">FHU38_004909</name>
</gene>
<sequence length="34" mass="3807">MPQLVETRQLVVNGKNEQLSCFIVSTHSETHPAL</sequence>
<comment type="caution">
    <text evidence="1">The sequence shown here is derived from an EMBL/GenBank/DDBJ whole genome shotgun (WGS) entry which is preliminary data.</text>
</comment>
<evidence type="ECO:0000313" key="1">
    <source>
        <dbReference type="EMBL" id="NIJ14508.1"/>
    </source>
</evidence>
<organism evidence="1 2">
    <name type="scientific">Saccharomonospora amisosensis</name>
    <dbReference type="NCBI Taxonomy" id="1128677"/>
    <lineage>
        <taxon>Bacteria</taxon>
        <taxon>Bacillati</taxon>
        <taxon>Actinomycetota</taxon>
        <taxon>Actinomycetes</taxon>
        <taxon>Pseudonocardiales</taxon>
        <taxon>Pseudonocardiaceae</taxon>
        <taxon>Saccharomonospora</taxon>
    </lineage>
</organism>
<dbReference type="Proteomes" id="UP000545493">
    <property type="component" value="Unassembled WGS sequence"/>
</dbReference>
<dbReference type="AlphaFoldDB" id="A0A7X5UUN1"/>
<evidence type="ECO:0000313" key="2">
    <source>
        <dbReference type="Proteomes" id="UP000545493"/>
    </source>
</evidence>
<protein>
    <submittedName>
        <fullName evidence="1">Uncharacterized protein</fullName>
    </submittedName>
</protein>
<name>A0A7X5UUN1_9PSEU</name>
<proteinExistence type="predicted"/>
<keyword evidence="2" id="KW-1185">Reference proteome</keyword>
<reference evidence="1 2" key="1">
    <citation type="submission" date="2020-03" db="EMBL/GenBank/DDBJ databases">
        <title>Sequencing the genomes of 1000 actinobacteria strains.</title>
        <authorList>
            <person name="Klenk H.-P."/>
        </authorList>
    </citation>
    <scope>NUCLEOTIDE SEQUENCE [LARGE SCALE GENOMIC DNA]</scope>
    <source>
        <strain evidence="1 2">DSM 45685</strain>
    </source>
</reference>
<dbReference type="EMBL" id="JAAOYM010000002">
    <property type="protein sequence ID" value="NIJ14508.1"/>
    <property type="molecule type" value="Genomic_DNA"/>
</dbReference>
<accession>A0A7X5UUN1</accession>